<dbReference type="Gene3D" id="1.10.490.10">
    <property type="entry name" value="Globins"/>
    <property type="match status" value="1"/>
</dbReference>
<dbReference type="GO" id="GO:0019825">
    <property type="term" value="F:oxygen binding"/>
    <property type="evidence" value="ECO:0007669"/>
    <property type="project" value="InterPro"/>
</dbReference>
<sequence length="178" mass="21007">MSQKQSIFRSPNALVNFEKSKFKDDIVHKLGGEDQFQFLVISFCERIREDRLLRKCYKGLAEKDLLDLQKDMILTSFVDVSPAEYQTLRSKLILRHHLIFKEGRFPKHQYEALEKNFEDAMREVWVEEEVLELCKGYFGAVESILKDSSSMTRQNKIEDDAYVNRVTYRMTGKLAFIH</sequence>
<proteinExistence type="predicted"/>
<gene>
    <name evidence="1" type="ORF">CYCCA115_LOCUS6409</name>
</gene>
<dbReference type="SUPFAM" id="SSF46458">
    <property type="entry name" value="Globin-like"/>
    <property type="match status" value="1"/>
</dbReference>
<accession>A0AAD2FHB0</accession>
<keyword evidence="2" id="KW-1185">Reference proteome</keyword>
<name>A0AAD2FHB0_9STRA</name>
<dbReference type="InterPro" id="IPR012292">
    <property type="entry name" value="Globin/Proto"/>
</dbReference>
<comment type="caution">
    <text evidence="1">The sequence shown here is derived from an EMBL/GenBank/DDBJ whole genome shotgun (WGS) entry which is preliminary data.</text>
</comment>
<organism evidence="1 2">
    <name type="scientific">Cylindrotheca closterium</name>
    <dbReference type="NCBI Taxonomy" id="2856"/>
    <lineage>
        <taxon>Eukaryota</taxon>
        <taxon>Sar</taxon>
        <taxon>Stramenopiles</taxon>
        <taxon>Ochrophyta</taxon>
        <taxon>Bacillariophyta</taxon>
        <taxon>Bacillariophyceae</taxon>
        <taxon>Bacillariophycidae</taxon>
        <taxon>Bacillariales</taxon>
        <taxon>Bacillariaceae</taxon>
        <taxon>Cylindrotheca</taxon>
    </lineage>
</organism>
<evidence type="ECO:0000313" key="1">
    <source>
        <dbReference type="EMBL" id="CAJ1939067.1"/>
    </source>
</evidence>
<dbReference type="Proteomes" id="UP001295423">
    <property type="component" value="Unassembled WGS sequence"/>
</dbReference>
<dbReference type="AlphaFoldDB" id="A0AAD2FHB0"/>
<evidence type="ECO:0000313" key="2">
    <source>
        <dbReference type="Proteomes" id="UP001295423"/>
    </source>
</evidence>
<protein>
    <submittedName>
        <fullName evidence="1">Uncharacterized protein</fullName>
    </submittedName>
</protein>
<dbReference type="EMBL" id="CAKOGP040000779">
    <property type="protein sequence ID" value="CAJ1939067.1"/>
    <property type="molecule type" value="Genomic_DNA"/>
</dbReference>
<reference evidence="1" key="1">
    <citation type="submission" date="2023-08" db="EMBL/GenBank/DDBJ databases">
        <authorList>
            <person name="Audoor S."/>
            <person name="Bilcke G."/>
        </authorList>
    </citation>
    <scope>NUCLEOTIDE SEQUENCE</scope>
</reference>
<dbReference type="InterPro" id="IPR009050">
    <property type="entry name" value="Globin-like_sf"/>
</dbReference>
<dbReference type="GO" id="GO:0020037">
    <property type="term" value="F:heme binding"/>
    <property type="evidence" value="ECO:0007669"/>
    <property type="project" value="InterPro"/>
</dbReference>